<evidence type="ECO:0000256" key="10">
    <source>
        <dbReference type="ARBA" id="ARBA00023136"/>
    </source>
</evidence>
<dbReference type="Pfam" id="PF00487">
    <property type="entry name" value="FA_desaturase"/>
    <property type="match status" value="1"/>
</dbReference>
<feature type="transmembrane region" description="Helical" evidence="11">
    <location>
        <begin position="107"/>
        <end position="127"/>
    </location>
</feature>
<protein>
    <submittedName>
        <fullName evidence="13">Acyl-CoA desaturase</fullName>
    </submittedName>
</protein>
<evidence type="ECO:0000313" key="14">
    <source>
        <dbReference type="Proteomes" id="UP001054846"/>
    </source>
</evidence>
<organism evidence="13 14">
    <name type="scientific">Gloeobacter morelensis MG652769</name>
    <dbReference type="NCBI Taxonomy" id="2781736"/>
    <lineage>
        <taxon>Bacteria</taxon>
        <taxon>Bacillati</taxon>
        <taxon>Cyanobacteriota</taxon>
        <taxon>Cyanophyceae</taxon>
        <taxon>Gloeobacterales</taxon>
        <taxon>Gloeobacteraceae</taxon>
        <taxon>Gloeobacter</taxon>
        <taxon>Gloeobacter morelensis</taxon>
    </lineage>
</organism>
<gene>
    <name evidence="13" type="ORF">ISF26_00215</name>
</gene>
<keyword evidence="14" id="KW-1185">Reference proteome</keyword>
<comment type="subcellular location">
    <subcellularLocation>
        <location evidence="2">Membrane</location>
        <topology evidence="2">Multi-pass membrane protein</topology>
    </subcellularLocation>
</comment>
<accession>A0ABY3PMU2</accession>
<proteinExistence type="inferred from homology"/>
<evidence type="ECO:0000256" key="5">
    <source>
        <dbReference type="ARBA" id="ARBA00022832"/>
    </source>
</evidence>
<dbReference type="InterPro" id="IPR015876">
    <property type="entry name" value="Acyl-CoA_DS"/>
</dbReference>
<evidence type="ECO:0000256" key="2">
    <source>
        <dbReference type="ARBA" id="ARBA00004141"/>
    </source>
</evidence>
<evidence type="ECO:0000256" key="7">
    <source>
        <dbReference type="ARBA" id="ARBA00023002"/>
    </source>
</evidence>
<keyword evidence="8" id="KW-0408">Iron</keyword>
<name>A0ABY3PMU2_9CYAN</name>
<comment type="cofactor">
    <cofactor evidence="1">
        <name>Fe(2+)</name>
        <dbReference type="ChEBI" id="CHEBI:29033"/>
    </cofactor>
</comment>
<keyword evidence="10 11" id="KW-0472">Membrane</keyword>
<keyword evidence="5" id="KW-0276">Fatty acid metabolism</keyword>
<evidence type="ECO:0000256" key="4">
    <source>
        <dbReference type="ARBA" id="ARBA00022692"/>
    </source>
</evidence>
<keyword evidence="7" id="KW-0560">Oxidoreductase</keyword>
<keyword evidence="9" id="KW-0443">Lipid metabolism</keyword>
<dbReference type="CDD" id="cd03505">
    <property type="entry name" value="Delta9-FADS-like"/>
    <property type="match status" value="1"/>
</dbReference>
<dbReference type="EMBL" id="CP063845">
    <property type="protein sequence ID" value="UFP94717.1"/>
    <property type="molecule type" value="Genomic_DNA"/>
</dbReference>
<evidence type="ECO:0000313" key="13">
    <source>
        <dbReference type="EMBL" id="UFP94717.1"/>
    </source>
</evidence>
<evidence type="ECO:0000256" key="6">
    <source>
        <dbReference type="ARBA" id="ARBA00022989"/>
    </source>
</evidence>
<evidence type="ECO:0000256" key="3">
    <source>
        <dbReference type="ARBA" id="ARBA00008749"/>
    </source>
</evidence>
<feature type="transmembrane region" description="Helical" evidence="11">
    <location>
        <begin position="224"/>
        <end position="243"/>
    </location>
</feature>
<dbReference type="PRINTS" id="PR00075">
    <property type="entry name" value="FACDDSATRASE"/>
</dbReference>
<evidence type="ECO:0000256" key="11">
    <source>
        <dbReference type="SAM" id="Phobius"/>
    </source>
</evidence>
<evidence type="ECO:0000256" key="8">
    <source>
        <dbReference type="ARBA" id="ARBA00023004"/>
    </source>
</evidence>
<dbReference type="PANTHER" id="PTHR11351:SF3">
    <property type="entry name" value="BLL4393 PROTEIN"/>
    <property type="match status" value="1"/>
</dbReference>
<dbReference type="InterPro" id="IPR005804">
    <property type="entry name" value="FA_desaturase_dom"/>
</dbReference>
<dbReference type="PANTHER" id="PTHR11351">
    <property type="entry name" value="ACYL-COA DESATURASE"/>
    <property type="match status" value="1"/>
</dbReference>
<keyword evidence="6 11" id="KW-1133">Transmembrane helix</keyword>
<comment type="similarity">
    <text evidence="3">Belongs to the fatty acid desaturase type 2 family.</text>
</comment>
<feature type="domain" description="Fatty acid desaturase" evidence="12">
    <location>
        <begin position="75"/>
        <end position="296"/>
    </location>
</feature>
<evidence type="ECO:0000256" key="1">
    <source>
        <dbReference type="ARBA" id="ARBA00001954"/>
    </source>
</evidence>
<sequence>MLYLYPGSTMETDHLPAPSSKYLPGGKVRVTTANAHLQARYRSVGLVTLGIPALGTLAALGLLAFQPLRLLDVALLLGMYVLTVFGLEVGYHRHFAHGAFKASPPVRVTLAVLGGMAASGPLIYWAATHRLHHHFPDEPGDPHSPYLKADRPLERLPGLWHAHTGWMLDSEITNCALLARDLLRDLDVSRLNRRYYLWVLLGLLLPALVGGLASATWMGALQGLLWGGMVRIFLVHQLYIGALNSVCHLLGSRPFATGDLSTNNAWLALPTLGESWHNNHHAFCSSAVTGLEWWQIDPSGWCIRLLAAVGLVWEVKIPSQATIAARRQVR</sequence>
<evidence type="ECO:0000259" key="12">
    <source>
        <dbReference type="Pfam" id="PF00487"/>
    </source>
</evidence>
<feature type="transmembrane region" description="Helical" evidence="11">
    <location>
        <begin position="44"/>
        <end position="63"/>
    </location>
</feature>
<reference evidence="13 14" key="1">
    <citation type="journal article" date="2021" name="Genome Biol. Evol.">
        <title>Complete Genome Sequencing of a Novel Gloeobacter Species from a Waterfall Cave in Mexico.</title>
        <authorList>
            <person name="Saw J.H."/>
            <person name="Cardona T."/>
            <person name="Montejano G."/>
        </authorList>
    </citation>
    <scope>NUCLEOTIDE SEQUENCE [LARGE SCALE GENOMIC DNA]</scope>
    <source>
        <strain evidence="13">MG652769</strain>
    </source>
</reference>
<feature type="transmembrane region" description="Helical" evidence="11">
    <location>
        <begin position="70"/>
        <end position="87"/>
    </location>
</feature>
<evidence type="ECO:0000256" key="9">
    <source>
        <dbReference type="ARBA" id="ARBA00023098"/>
    </source>
</evidence>
<keyword evidence="4 11" id="KW-0812">Transmembrane</keyword>
<feature type="transmembrane region" description="Helical" evidence="11">
    <location>
        <begin position="195"/>
        <end position="218"/>
    </location>
</feature>
<dbReference type="Proteomes" id="UP001054846">
    <property type="component" value="Chromosome"/>
</dbReference>